<comment type="caution">
    <text evidence="4">The sequence shown here is derived from an EMBL/GenBank/DDBJ whole genome shotgun (WGS) entry which is preliminary data.</text>
</comment>
<feature type="compositionally biased region" description="Basic and acidic residues" evidence="2">
    <location>
        <begin position="39"/>
        <end position="49"/>
    </location>
</feature>
<feature type="compositionally biased region" description="Basic and acidic residues" evidence="2">
    <location>
        <begin position="56"/>
        <end position="84"/>
    </location>
</feature>
<dbReference type="AlphaFoldDB" id="A0AAW1UTE7"/>
<feature type="domain" description="Ig-like" evidence="3">
    <location>
        <begin position="437"/>
        <end position="507"/>
    </location>
</feature>
<dbReference type="InterPro" id="IPR007110">
    <property type="entry name" value="Ig-like_dom"/>
</dbReference>
<evidence type="ECO:0000256" key="1">
    <source>
        <dbReference type="ARBA" id="ARBA00023319"/>
    </source>
</evidence>
<dbReference type="InterPro" id="IPR013098">
    <property type="entry name" value="Ig_I-set"/>
</dbReference>
<feature type="region of interest" description="Disordered" evidence="2">
    <location>
        <begin position="39"/>
        <end position="84"/>
    </location>
</feature>
<dbReference type="InterPro" id="IPR013783">
    <property type="entry name" value="Ig-like_fold"/>
</dbReference>
<evidence type="ECO:0000259" key="3">
    <source>
        <dbReference type="PROSITE" id="PS50835"/>
    </source>
</evidence>
<dbReference type="SMART" id="SM00409">
    <property type="entry name" value="IG"/>
    <property type="match status" value="4"/>
</dbReference>
<dbReference type="Proteomes" id="UP001431783">
    <property type="component" value="Unassembled WGS sequence"/>
</dbReference>
<organism evidence="4 5">
    <name type="scientific">Henosepilachna vigintioctopunctata</name>
    <dbReference type="NCBI Taxonomy" id="420089"/>
    <lineage>
        <taxon>Eukaryota</taxon>
        <taxon>Metazoa</taxon>
        <taxon>Ecdysozoa</taxon>
        <taxon>Arthropoda</taxon>
        <taxon>Hexapoda</taxon>
        <taxon>Insecta</taxon>
        <taxon>Pterygota</taxon>
        <taxon>Neoptera</taxon>
        <taxon>Endopterygota</taxon>
        <taxon>Coleoptera</taxon>
        <taxon>Polyphaga</taxon>
        <taxon>Cucujiformia</taxon>
        <taxon>Coccinelloidea</taxon>
        <taxon>Coccinellidae</taxon>
        <taxon>Epilachninae</taxon>
        <taxon>Epilachnini</taxon>
        <taxon>Henosepilachna</taxon>
    </lineage>
</organism>
<reference evidence="4 5" key="1">
    <citation type="submission" date="2023-03" db="EMBL/GenBank/DDBJ databases">
        <title>Genome insight into feeding habits of ladybird beetles.</title>
        <authorList>
            <person name="Li H.-S."/>
            <person name="Huang Y.-H."/>
            <person name="Pang H."/>
        </authorList>
    </citation>
    <scope>NUCLEOTIDE SEQUENCE [LARGE SCALE GENOMIC DNA]</scope>
    <source>
        <strain evidence="4">SYSU_2023b</strain>
        <tissue evidence="4">Whole body</tissue>
    </source>
</reference>
<keyword evidence="1" id="KW-0393">Immunoglobulin domain</keyword>
<accession>A0AAW1UTE7</accession>
<dbReference type="Gene3D" id="2.60.40.10">
    <property type="entry name" value="Immunoglobulins"/>
    <property type="match status" value="4"/>
</dbReference>
<dbReference type="FunFam" id="2.60.40.10:FF:000022">
    <property type="entry name" value="Cardiac titin"/>
    <property type="match status" value="1"/>
</dbReference>
<feature type="domain" description="Ig-like" evidence="3">
    <location>
        <begin position="538"/>
        <end position="626"/>
    </location>
</feature>
<dbReference type="CDD" id="cd00096">
    <property type="entry name" value="Ig"/>
    <property type="match status" value="2"/>
</dbReference>
<sequence>MNIETVQLKSKGEALNENAVKECNKLIIENVEIEGQNKMESALDNKEETEYNVTDNETKRRSVKKNDEKIEDVPLDTDTEHRDKGKRVMKEKVKGKNVEKKRKKTDRIEKGAVHCEEENDTKIIESNIKQTLEREIHSSNDKENYINGRLQGNDNLKTYEKDNQDEQKHTLEMSEPEQNKEMTIQFNAETSAGKRIMPEVTGSELQNERDVKLNNYNETTALNGQFDMSYHEKQEVKDFSLNSSQNSYVARCHIDITRNEEGLGRKIQKNTKGRTSESAIEEVSDSKFEPHYRKSKATFTGRDNFDIMPKSPKAYLGERCTNKCPVFSTCLFDKETIPSSNVTLSCTVLISESVEIKWFKNDKQLTQDENCKMIFRNGVAELEIRKTSVSDEGEYKCEAINTNGVSSTRAYLTVRSEKDTKYQRVGTFSETYEKSDNRLTLDCRIKCRQPHYLKWFKNDEEISLNGRYILNYLDDGIARLVISNPSEEDTGTYTCRAADSALTENLSHSLKFAPTKYSFDVPKSIYPKESSSILSKIPYFAKSLSDHVVPLGGVMALQVEVKGEPSEITWFKESQKLIASSSRHRTFEERGVHTLIIPNINEYEAGKYTCRAVNAYGKTETTSYVNVLHPSSVRDGKPAMFMSRPDKVLNVNLGEDVSVSFRISGDPKPKIILMKGLTDITEGSKSFRETSDDYNRFTLKALTEKDMGTYCIMAKNFHGCDRAFFTLTLRKRARSETPTRDNTPKDILDDIPSYSERNYLKGEESVANSNESVTDKRQGQG</sequence>
<feature type="compositionally biased region" description="Basic and acidic residues" evidence="2">
    <location>
        <begin position="734"/>
        <end position="748"/>
    </location>
</feature>
<evidence type="ECO:0000313" key="5">
    <source>
        <dbReference type="Proteomes" id="UP001431783"/>
    </source>
</evidence>
<feature type="region of interest" description="Disordered" evidence="2">
    <location>
        <begin position="733"/>
        <end position="781"/>
    </location>
</feature>
<evidence type="ECO:0000313" key="4">
    <source>
        <dbReference type="EMBL" id="KAK9886796.1"/>
    </source>
</evidence>
<dbReference type="FunFam" id="2.60.40.10:FF:000107">
    <property type="entry name" value="Myosin, light chain kinase a"/>
    <property type="match status" value="1"/>
</dbReference>
<dbReference type="InterPro" id="IPR036179">
    <property type="entry name" value="Ig-like_dom_sf"/>
</dbReference>
<evidence type="ECO:0000256" key="2">
    <source>
        <dbReference type="SAM" id="MobiDB-lite"/>
    </source>
</evidence>
<gene>
    <name evidence="4" type="ORF">WA026_018449</name>
</gene>
<proteinExistence type="predicted"/>
<dbReference type="SUPFAM" id="SSF48726">
    <property type="entry name" value="Immunoglobulin"/>
    <property type="match status" value="4"/>
</dbReference>
<dbReference type="PROSITE" id="PS50835">
    <property type="entry name" value="IG_LIKE"/>
    <property type="match status" value="3"/>
</dbReference>
<protein>
    <recommendedName>
        <fullName evidence="3">Ig-like domain-containing protein</fullName>
    </recommendedName>
</protein>
<dbReference type="SMART" id="SM00408">
    <property type="entry name" value="IGc2"/>
    <property type="match status" value="4"/>
</dbReference>
<dbReference type="EMBL" id="JARQZJ010000102">
    <property type="protein sequence ID" value="KAK9886796.1"/>
    <property type="molecule type" value="Genomic_DNA"/>
</dbReference>
<dbReference type="InterPro" id="IPR003599">
    <property type="entry name" value="Ig_sub"/>
</dbReference>
<dbReference type="Pfam" id="PF07679">
    <property type="entry name" value="I-set"/>
    <property type="match status" value="4"/>
</dbReference>
<dbReference type="FunFam" id="2.60.40.10:FF:001166">
    <property type="entry name" value="Uncharacterized protein, isoform D"/>
    <property type="match status" value="1"/>
</dbReference>
<keyword evidence="5" id="KW-1185">Reference proteome</keyword>
<dbReference type="PANTHER" id="PTHR47633">
    <property type="entry name" value="IMMUNOGLOBULIN"/>
    <property type="match status" value="1"/>
</dbReference>
<name>A0AAW1UTE7_9CUCU</name>
<dbReference type="InterPro" id="IPR003598">
    <property type="entry name" value="Ig_sub2"/>
</dbReference>
<feature type="domain" description="Ig-like" evidence="3">
    <location>
        <begin position="325"/>
        <end position="413"/>
    </location>
</feature>